<dbReference type="Proteomes" id="UP000053831">
    <property type="component" value="Unassembled WGS sequence"/>
</dbReference>
<dbReference type="AlphaFoldDB" id="A0A0M8N778"/>
<dbReference type="EMBL" id="LGSR01000011">
    <property type="protein sequence ID" value="KOS21361.1"/>
    <property type="molecule type" value="Genomic_DNA"/>
</dbReference>
<keyword evidence="2" id="KW-1185">Reference proteome</keyword>
<evidence type="ECO:0000313" key="2">
    <source>
        <dbReference type="Proteomes" id="UP000053831"/>
    </source>
</evidence>
<protein>
    <submittedName>
        <fullName evidence="1">Uncharacterized protein</fullName>
    </submittedName>
</protein>
<name>A0A0M8N778_ESCWE</name>
<comment type="caution">
    <text evidence="1">The sequence shown here is derived from an EMBL/GenBank/DDBJ whole genome shotgun (WGS) entry which is preliminary data.</text>
</comment>
<accession>A0A0M8N778</accession>
<evidence type="ECO:0000313" key="1">
    <source>
        <dbReference type="EMBL" id="KOS21361.1"/>
    </source>
</evidence>
<gene>
    <name evidence="1" type="ORF">ESCO_006759</name>
</gene>
<proteinExistence type="predicted"/>
<dbReference type="OrthoDB" id="4581301at2759"/>
<reference evidence="1 2" key="1">
    <citation type="submission" date="2015-07" db="EMBL/GenBank/DDBJ databases">
        <title>The genome of the fungus Escovopsis weberi, a specialized disease agent of ant agriculture.</title>
        <authorList>
            <person name="de Man T.J."/>
            <person name="Stajich J.E."/>
            <person name="Kubicek C.P."/>
            <person name="Chenthamara K."/>
            <person name="Atanasova L."/>
            <person name="Druzhinina I.S."/>
            <person name="Birnbaum S."/>
            <person name="Barribeau S.M."/>
            <person name="Teiling C."/>
            <person name="Suen G."/>
            <person name="Currie C."/>
            <person name="Gerardo N.M."/>
        </authorList>
    </citation>
    <scope>NUCLEOTIDE SEQUENCE [LARGE SCALE GENOMIC DNA]</scope>
</reference>
<sequence>MIRPPALVASRQVFRNTELHGALRCQRRFRSFIRRVDKNNEVYYEPTKRGNDVSQDDEPRIVNDLFEMPDLLLDLDAEDSPHVRLSDEADEERMKQMWEPDPRRAAVQDRLRLFERELTDARNGKTRTWRPSQHDILSAALLGSPGAIKAREAVTDARLKQQIDAILDLGAMNKIPPRASKNDTLFLEWLLLRCGKIGQHLPPNASIEVAAALREQKTIKGIRRVIFQSLDDIQNTKHFANYLGFSSTKSPSIPHEIRAACQRVCNESPDKSSTYTEVLVFLGNLAQRFWDSDLRLGALICALALRVSAELGSLEACTLWIARGRIHGLWRHGDEVAEDVQGALDALLKALGNKGAGSEAGEDHPLPAEQAYAIYESYIRLLGKLGAIRTLHFEANVSSRWARQKLRFASGSHLKGPRKG</sequence>
<organism evidence="1 2">
    <name type="scientific">Escovopsis weberi</name>
    <dbReference type="NCBI Taxonomy" id="150374"/>
    <lineage>
        <taxon>Eukaryota</taxon>
        <taxon>Fungi</taxon>
        <taxon>Dikarya</taxon>
        <taxon>Ascomycota</taxon>
        <taxon>Pezizomycotina</taxon>
        <taxon>Sordariomycetes</taxon>
        <taxon>Hypocreomycetidae</taxon>
        <taxon>Hypocreales</taxon>
        <taxon>Hypocreaceae</taxon>
        <taxon>Escovopsis</taxon>
    </lineage>
</organism>